<evidence type="ECO:0000313" key="1">
    <source>
        <dbReference type="EMBL" id="MCB5200540.1"/>
    </source>
</evidence>
<organism evidence="1 2">
    <name type="scientific">Loktanella gaetbuli</name>
    <dbReference type="NCBI Taxonomy" id="2881335"/>
    <lineage>
        <taxon>Bacteria</taxon>
        <taxon>Pseudomonadati</taxon>
        <taxon>Pseudomonadota</taxon>
        <taxon>Alphaproteobacteria</taxon>
        <taxon>Rhodobacterales</taxon>
        <taxon>Roseobacteraceae</taxon>
        <taxon>Loktanella</taxon>
    </lineage>
</organism>
<evidence type="ECO:0000313" key="2">
    <source>
        <dbReference type="Proteomes" id="UP001138961"/>
    </source>
</evidence>
<dbReference type="SUPFAM" id="SSF53254">
    <property type="entry name" value="Phosphoglycerate mutase-like"/>
    <property type="match status" value="1"/>
</dbReference>
<dbReference type="InterPro" id="IPR029033">
    <property type="entry name" value="His_PPase_superfam"/>
</dbReference>
<dbReference type="Proteomes" id="UP001138961">
    <property type="component" value="Unassembled WGS sequence"/>
</dbReference>
<dbReference type="Gene3D" id="3.40.50.1240">
    <property type="entry name" value="Phosphoglycerate mutase-like"/>
    <property type="match status" value="1"/>
</dbReference>
<sequence>MTHKLILIRHGKSGWDDDALDDYDRTLTDRGRTDAAAMGAWLRAQGHAPDVILCSSAQRTRETAAALDLPGTLTLVDALYLASSDQLLRHIAKQTDATIAVIAHNPGIGDLATRLARQPPTDPRFGSYPTSATTVLTFDVPDWSSITTGICTAFVTPRSLNA</sequence>
<dbReference type="PANTHER" id="PTHR47623:SF1">
    <property type="entry name" value="OS09G0287300 PROTEIN"/>
    <property type="match status" value="1"/>
</dbReference>
<dbReference type="EMBL" id="JAJATZ010000009">
    <property type="protein sequence ID" value="MCB5200540.1"/>
    <property type="molecule type" value="Genomic_DNA"/>
</dbReference>
<dbReference type="RefSeq" id="WP_226749055.1">
    <property type="nucleotide sequence ID" value="NZ_JAJATZ010000009.1"/>
</dbReference>
<dbReference type="PANTHER" id="PTHR47623">
    <property type="entry name" value="OS09G0287300 PROTEIN"/>
    <property type="match status" value="1"/>
</dbReference>
<comment type="caution">
    <text evidence="1">The sequence shown here is derived from an EMBL/GenBank/DDBJ whole genome shotgun (WGS) entry which is preliminary data.</text>
</comment>
<gene>
    <name evidence="1" type="ORF">LGQ03_14965</name>
</gene>
<dbReference type="SMART" id="SM00855">
    <property type="entry name" value="PGAM"/>
    <property type="match status" value="1"/>
</dbReference>
<dbReference type="InterPro" id="IPR013078">
    <property type="entry name" value="His_Pase_superF_clade-1"/>
</dbReference>
<keyword evidence="2" id="KW-1185">Reference proteome</keyword>
<proteinExistence type="predicted"/>
<protein>
    <submittedName>
        <fullName evidence="1">Histidine phosphatase family protein</fullName>
    </submittedName>
</protein>
<dbReference type="CDD" id="cd07067">
    <property type="entry name" value="HP_PGM_like"/>
    <property type="match status" value="1"/>
</dbReference>
<dbReference type="Pfam" id="PF00300">
    <property type="entry name" value="His_Phos_1"/>
    <property type="match status" value="1"/>
</dbReference>
<name>A0ABS8BXW1_9RHOB</name>
<accession>A0ABS8BXW1</accession>
<reference evidence="1" key="1">
    <citation type="submission" date="2021-10" db="EMBL/GenBank/DDBJ databases">
        <title>Loktanella gaetbuli sp. nov., isolated from a tidal flat.</title>
        <authorList>
            <person name="Park S."/>
            <person name="Yoon J.-H."/>
        </authorList>
    </citation>
    <scope>NUCLEOTIDE SEQUENCE</scope>
    <source>
        <strain evidence="1">TSTF-M6</strain>
    </source>
</reference>